<dbReference type="InterPro" id="IPR036388">
    <property type="entry name" value="WH-like_DNA-bd_sf"/>
</dbReference>
<name>A0ABT2BLW0_9BURK</name>
<protein>
    <submittedName>
        <fullName evidence="6">LysR family transcriptional regulator</fullName>
    </submittedName>
</protein>
<dbReference type="Pfam" id="PF00126">
    <property type="entry name" value="HTH_1"/>
    <property type="match status" value="1"/>
</dbReference>
<evidence type="ECO:0000313" key="7">
    <source>
        <dbReference type="Proteomes" id="UP001205861"/>
    </source>
</evidence>
<dbReference type="Gene3D" id="3.40.190.290">
    <property type="match status" value="1"/>
</dbReference>
<dbReference type="PROSITE" id="PS50931">
    <property type="entry name" value="HTH_LYSR"/>
    <property type="match status" value="1"/>
</dbReference>
<evidence type="ECO:0000256" key="3">
    <source>
        <dbReference type="ARBA" id="ARBA00023125"/>
    </source>
</evidence>
<organism evidence="6 7">
    <name type="scientific">Massilia solisilvae</name>
    <dbReference type="NCBI Taxonomy" id="1811225"/>
    <lineage>
        <taxon>Bacteria</taxon>
        <taxon>Pseudomonadati</taxon>
        <taxon>Pseudomonadota</taxon>
        <taxon>Betaproteobacteria</taxon>
        <taxon>Burkholderiales</taxon>
        <taxon>Oxalobacteraceae</taxon>
        <taxon>Telluria group</taxon>
        <taxon>Massilia</taxon>
    </lineage>
</organism>
<feature type="domain" description="HTH lysR-type" evidence="5">
    <location>
        <begin position="6"/>
        <end position="63"/>
    </location>
</feature>
<comment type="caution">
    <text evidence="6">The sequence shown here is derived from an EMBL/GenBank/DDBJ whole genome shotgun (WGS) entry which is preliminary data.</text>
</comment>
<dbReference type="InterPro" id="IPR000847">
    <property type="entry name" value="LysR_HTH_N"/>
</dbReference>
<dbReference type="SUPFAM" id="SSF46785">
    <property type="entry name" value="Winged helix' DNA-binding domain"/>
    <property type="match status" value="1"/>
</dbReference>
<accession>A0ABT2BLW0</accession>
<gene>
    <name evidence="6" type="ORF">NX773_15010</name>
</gene>
<dbReference type="PRINTS" id="PR00039">
    <property type="entry name" value="HTHLYSR"/>
</dbReference>
<dbReference type="PANTHER" id="PTHR30126">
    <property type="entry name" value="HTH-TYPE TRANSCRIPTIONAL REGULATOR"/>
    <property type="match status" value="1"/>
</dbReference>
<dbReference type="RefSeq" id="WP_258857444.1">
    <property type="nucleotide sequence ID" value="NZ_JANUGV010000004.1"/>
</dbReference>
<keyword evidence="7" id="KW-1185">Reference proteome</keyword>
<sequence length="309" mass="33436">MADRTPSLDQLRVFLAVVEHGSFSKAADALDRAQSVISYTIGNLEAQFGFALFERGRRRPVLTEAGRAVLADARRVDLLVSELAARAEGLAKGLEGEVSLAVDVMYPSAALVPVLQAFAEEFPTTALKLKMEALGGVLSLVLDGESGFGIAGPQGSWPDQIDAGPAGAIHLEVVAAPSHPLAQFQEQIPVTALREHTQLVLSDRSRMTEGRDFNVYSTRTWRLGDLDAKHRLLVAGLGWGSMPAHIIEPDLANGTLVRLALADRQRLVYPFSLIRRLDFATGPATEWLIGRFREASRLMVQLPAQAPGI</sequence>
<dbReference type="SUPFAM" id="SSF53850">
    <property type="entry name" value="Periplasmic binding protein-like II"/>
    <property type="match status" value="1"/>
</dbReference>
<evidence type="ECO:0000256" key="4">
    <source>
        <dbReference type="ARBA" id="ARBA00023163"/>
    </source>
</evidence>
<dbReference type="Pfam" id="PF03466">
    <property type="entry name" value="LysR_substrate"/>
    <property type="match status" value="1"/>
</dbReference>
<evidence type="ECO:0000259" key="5">
    <source>
        <dbReference type="PROSITE" id="PS50931"/>
    </source>
</evidence>
<dbReference type="EMBL" id="JANUGV010000004">
    <property type="protein sequence ID" value="MCS0609479.1"/>
    <property type="molecule type" value="Genomic_DNA"/>
</dbReference>
<dbReference type="PANTHER" id="PTHR30126:SF91">
    <property type="entry name" value="LYSR FAMILY TRANSCRIPTIONAL REGULATOR"/>
    <property type="match status" value="1"/>
</dbReference>
<proteinExistence type="inferred from homology"/>
<evidence type="ECO:0000256" key="1">
    <source>
        <dbReference type="ARBA" id="ARBA00009437"/>
    </source>
</evidence>
<dbReference type="Gene3D" id="1.10.10.10">
    <property type="entry name" value="Winged helix-like DNA-binding domain superfamily/Winged helix DNA-binding domain"/>
    <property type="match status" value="1"/>
</dbReference>
<keyword evidence="2" id="KW-0805">Transcription regulation</keyword>
<dbReference type="InterPro" id="IPR036390">
    <property type="entry name" value="WH_DNA-bd_sf"/>
</dbReference>
<dbReference type="InterPro" id="IPR005119">
    <property type="entry name" value="LysR_subst-bd"/>
</dbReference>
<evidence type="ECO:0000256" key="2">
    <source>
        <dbReference type="ARBA" id="ARBA00023015"/>
    </source>
</evidence>
<reference evidence="6 7" key="1">
    <citation type="submission" date="2022-08" db="EMBL/GenBank/DDBJ databases">
        <title>Reclassification of Massilia species as members of the genera Telluria, Duganella, Pseudoduganella, Mokoshia gen. nov. and Zemynaea gen. nov. using orthogonal and non-orthogonal genome-based approaches.</title>
        <authorList>
            <person name="Bowman J.P."/>
        </authorList>
    </citation>
    <scope>NUCLEOTIDE SEQUENCE [LARGE SCALE GENOMIC DNA]</scope>
    <source>
        <strain evidence="6 7">JCM 31607</strain>
    </source>
</reference>
<keyword evidence="3" id="KW-0238">DNA-binding</keyword>
<comment type="similarity">
    <text evidence="1">Belongs to the LysR transcriptional regulatory family.</text>
</comment>
<evidence type="ECO:0000313" key="6">
    <source>
        <dbReference type="EMBL" id="MCS0609479.1"/>
    </source>
</evidence>
<dbReference type="Proteomes" id="UP001205861">
    <property type="component" value="Unassembled WGS sequence"/>
</dbReference>
<keyword evidence="4" id="KW-0804">Transcription</keyword>